<feature type="compositionally biased region" description="Low complexity" evidence="1">
    <location>
        <begin position="226"/>
        <end position="235"/>
    </location>
</feature>
<dbReference type="InterPro" id="IPR000904">
    <property type="entry name" value="Sec7_dom"/>
</dbReference>
<sequence length="1130" mass="127508">MEELILPPSLPSFISKPKAAFSFPVNGEEECRKSPTSPNSSKLKRTVAIRMLRNPNLGKEEKPSDRESPLALRRSASLDNRKELTDDLLVSKNSKYKDTPLRRSRSFADTFDQPHIMLDPTPCEVTTNQKPMPKKSLRRKKGLVLNKRISSSIRRDNVRNENHVIDWKSLADSYDDYHSDSESSKGSIKSAKIRSDTTESNNRATLTPRRSRSFNVTTQRSNKSHTSLSRTLSTREQNRIHTEKIGIWSKRFFADREPSAERISGILKSWTTNSTSSVYLSSVEMETEAESDDESATKSPKNFIRKMRHLKPRVSKILVRYPRSKTMSCAEESGEPSAIQTVDNEGLFPPGKEIKINRVQLNIRTSMEMRLTKEKLCKVVVEGVNQSITEKDPETPSNSVIPEIDRYPQLTTDLSMELCEEPENMPSLSTSTIVDGSLPNAPSQSNLSPVDQEEYSQSPLSLSDVGPSFFLTAFSDRLNLPLVNENSVELTQNTNAFNTLSSKEKSSVETFASVETESDFSPSSHLGLNSLESIPPTSEIYIPDNNACVTSPALGIEVTNKMDSKLEIKNLTLDSSNRKFIQRGFLGNLRVDSNIRITTSATLKAHTNSNKIIPIKSATFAKNNVFKSSRTQYDSDQLLEKQGKSKSSGEKRDVCKTFSNFPILNSVTPLANEPSISRKITLHGFTYQIVNSNAVKHRYLFLFDDLLVVTKPISKEENRHLGLHSRFLVKHCIRTNSIHFNGTRERVVKKNENKSKKIEGEPHPIFTNAVRKFESNPQTGLMYMIDKATLKSDPNSIAGFLHKTPELSKKQLGRFLGMECNHAVLNAFLDKCKLSGLRIDDALRVFLASFRLPGEGAIIDYLVSTFAKRWHKANRNRIDFDVDTSVKLSFFMMALNADLHNKKRSLRGKLELQEFLTRFQDSNSALVNIAEDLLTEIYTSIRKDKLETAVDEAASTLSISVTYPDTQHLGVNESIEIVVEIPAPDKNFRIKPIGDGLTCEPKVLNFIQSNQQTLKISFNSAGRKSLTLIKLGSRGRKYSNIPGRVFMMEPNYMKHSILLTFPAEKTDKKFLFGFANRTTRDRWSEGFSGIKPSGDRSLRKQPTSRNEYVEELSTWTGYDLVEYLTKCPKH</sequence>
<feature type="region of interest" description="Disordered" evidence="1">
    <location>
        <begin position="25"/>
        <end position="78"/>
    </location>
</feature>
<dbReference type="SUPFAM" id="SSF48425">
    <property type="entry name" value="Sec7 domain"/>
    <property type="match status" value="1"/>
</dbReference>
<dbReference type="Gene3D" id="1.10.220.20">
    <property type="match status" value="1"/>
</dbReference>
<evidence type="ECO:0000256" key="1">
    <source>
        <dbReference type="SAM" id="MobiDB-lite"/>
    </source>
</evidence>
<evidence type="ECO:0000313" key="3">
    <source>
        <dbReference type="EMBL" id="KAK9720188.1"/>
    </source>
</evidence>
<feature type="domain" description="SEC7" evidence="2">
    <location>
        <begin position="746"/>
        <end position="944"/>
    </location>
</feature>
<evidence type="ECO:0000313" key="4">
    <source>
        <dbReference type="Proteomes" id="UP001479436"/>
    </source>
</evidence>
<dbReference type="SMART" id="SM00222">
    <property type="entry name" value="Sec7"/>
    <property type="match status" value="1"/>
</dbReference>
<protein>
    <recommendedName>
        <fullName evidence="2">SEC7 domain-containing protein</fullName>
    </recommendedName>
</protein>
<dbReference type="InterPro" id="IPR035999">
    <property type="entry name" value="Sec7_dom_sf"/>
</dbReference>
<feature type="region of interest" description="Disordered" evidence="1">
    <location>
        <begin position="178"/>
        <end position="236"/>
    </location>
</feature>
<dbReference type="PANTHER" id="PTHR10663:SF395">
    <property type="entry name" value="SEC7 DOMAIN CONTAINING PROTEIN"/>
    <property type="match status" value="1"/>
</dbReference>
<dbReference type="InterPro" id="IPR023394">
    <property type="entry name" value="Sec7_C_sf"/>
</dbReference>
<proteinExistence type="predicted"/>
<dbReference type="Gene3D" id="2.30.29.30">
    <property type="entry name" value="Pleckstrin-homology domain (PH domain)/Phosphotyrosine-binding domain (PTB)"/>
    <property type="match status" value="1"/>
</dbReference>
<reference evidence="3 4" key="1">
    <citation type="submission" date="2023-04" db="EMBL/GenBank/DDBJ databases">
        <title>Genome of Basidiobolus ranarum AG-B5.</title>
        <authorList>
            <person name="Stajich J.E."/>
            <person name="Carter-House D."/>
            <person name="Gryganskyi A."/>
        </authorList>
    </citation>
    <scope>NUCLEOTIDE SEQUENCE [LARGE SCALE GENOMIC DNA]</scope>
    <source>
        <strain evidence="3 4">AG-B5</strain>
    </source>
</reference>
<organism evidence="3 4">
    <name type="scientific">Basidiobolus ranarum</name>
    <dbReference type="NCBI Taxonomy" id="34480"/>
    <lineage>
        <taxon>Eukaryota</taxon>
        <taxon>Fungi</taxon>
        <taxon>Fungi incertae sedis</taxon>
        <taxon>Zoopagomycota</taxon>
        <taxon>Entomophthoromycotina</taxon>
        <taxon>Basidiobolomycetes</taxon>
        <taxon>Basidiobolales</taxon>
        <taxon>Basidiobolaceae</taxon>
        <taxon>Basidiobolus</taxon>
    </lineage>
</organism>
<dbReference type="Proteomes" id="UP001479436">
    <property type="component" value="Unassembled WGS sequence"/>
</dbReference>
<name>A0ABR2W5Q3_9FUNG</name>
<feature type="compositionally biased region" description="Polar residues" evidence="1">
    <location>
        <begin position="426"/>
        <end position="455"/>
    </location>
</feature>
<dbReference type="Gene3D" id="1.10.1000.11">
    <property type="entry name" value="Arf Nucleotide-binding Site Opener,domain 2"/>
    <property type="match status" value="1"/>
</dbReference>
<feature type="region of interest" description="Disordered" evidence="1">
    <location>
        <begin position="119"/>
        <end position="139"/>
    </location>
</feature>
<accession>A0ABR2W5Q3</accession>
<dbReference type="Pfam" id="PF01369">
    <property type="entry name" value="Sec7"/>
    <property type="match status" value="1"/>
</dbReference>
<evidence type="ECO:0000259" key="2">
    <source>
        <dbReference type="PROSITE" id="PS50190"/>
    </source>
</evidence>
<feature type="compositionally biased region" description="Basic and acidic residues" evidence="1">
    <location>
        <begin position="58"/>
        <end position="68"/>
    </location>
</feature>
<dbReference type="InterPro" id="IPR011993">
    <property type="entry name" value="PH-like_dom_sf"/>
</dbReference>
<keyword evidence="4" id="KW-1185">Reference proteome</keyword>
<feature type="compositionally biased region" description="Polar residues" evidence="1">
    <location>
        <begin position="213"/>
        <end position="225"/>
    </location>
</feature>
<dbReference type="EMBL" id="JASJQH010007022">
    <property type="protein sequence ID" value="KAK9720188.1"/>
    <property type="molecule type" value="Genomic_DNA"/>
</dbReference>
<gene>
    <name evidence="3" type="ORF">K7432_004312</name>
</gene>
<dbReference type="PANTHER" id="PTHR10663">
    <property type="entry name" value="GUANYL-NUCLEOTIDE EXCHANGE FACTOR"/>
    <property type="match status" value="1"/>
</dbReference>
<comment type="caution">
    <text evidence="3">The sequence shown here is derived from an EMBL/GenBank/DDBJ whole genome shotgun (WGS) entry which is preliminary data.</text>
</comment>
<dbReference type="PROSITE" id="PS50190">
    <property type="entry name" value="SEC7"/>
    <property type="match status" value="1"/>
</dbReference>
<feature type="region of interest" description="Disordered" evidence="1">
    <location>
        <begin position="422"/>
        <end position="455"/>
    </location>
</feature>